<keyword evidence="1" id="KW-0732">Signal</keyword>
<protein>
    <submittedName>
        <fullName evidence="2">Uncharacterized protein</fullName>
    </submittedName>
</protein>
<name>A0ABS7T9Z6_9GAMM</name>
<accession>A0ABS7T9Z6</accession>
<feature type="chain" id="PRO_5047409520" evidence="1">
    <location>
        <begin position="24"/>
        <end position="158"/>
    </location>
</feature>
<gene>
    <name evidence="2" type="ORF">K6753_14015</name>
</gene>
<evidence type="ECO:0000313" key="3">
    <source>
        <dbReference type="Proteomes" id="UP001430954"/>
    </source>
</evidence>
<proteinExistence type="predicted"/>
<dbReference type="Proteomes" id="UP001430954">
    <property type="component" value="Unassembled WGS sequence"/>
</dbReference>
<dbReference type="RefSeq" id="WP_223677103.1">
    <property type="nucleotide sequence ID" value="NZ_JAINZW010000009.1"/>
</dbReference>
<dbReference type="EMBL" id="JAINZW010000009">
    <property type="protein sequence ID" value="MBZ4040650.1"/>
    <property type="molecule type" value="Genomic_DNA"/>
</dbReference>
<keyword evidence="3" id="KW-1185">Reference proteome</keyword>
<comment type="caution">
    <text evidence="2">The sequence shown here is derived from an EMBL/GenBank/DDBJ whole genome shotgun (WGS) entry which is preliminary data.</text>
</comment>
<sequence length="158" mass="17724">MRLRSLFASLAICAGLVFAPAIAADTPSLDLDAVRAQQAEIRAGARAASGIYENLPEAKRNELVSRQDRMLAMIQGKQTADDLSESEKLELFNTLEWIEATVNRAEDSRMVCEVRKIIGSNRRERVCRTVAQIRAEREYARDHMERRGVCEVNCGGRE</sequence>
<reference evidence="2 3" key="1">
    <citation type="submission" date="2021-09" db="EMBL/GenBank/DDBJ databases">
        <title>Lysobacter sp. 13A isolated from the river sediment.</title>
        <authorList>
            <person name="Liu H."/>
            <person name="Li S."/>
            <person name="Mao S."/>
        </authorList>
    </citation>
    <scope>NUCLEOTIDE SEQUENCE [LARGE SCALE GENOMIC DNA]</scope>
    <source>
        <strain evidence="2 3">13A</strain>
    </source>
</reference>
<organism evidence="2 3">
    <name type="scientific">Novilysobacter selenitireducens</name>
    <dbReference type="NCBI Taxonomy" id="2872639"/>
    <lineage>
        <taxon>Bacteria</taxon>
        <taxon>Pseudomonadati</taxon>
        <taxon>Pseudomonadota</taxon>
        <taxon>Gammaproteobacteria</taxon>
        <taxon>Lysobacterales</taxon>
        <taxon>Lysobacteraceae</taxon>
        <taxon>Novilysobacter</taxon>
    </lineage>
</organism>
<evidence type="ECO:0000256" key="1">
    <source>
        <dbReference type="SAM" id="SignalP"/>
    </source>
</evidence>
<feature type="signal peptide" evidence="1">
    <location>
        <begin position="1"/>
        <end position="23"/>
    </location>
</feature>
<evidence type="ECO:0000313" key="2">
    <source>
        <dbReference type="EMBL" id="MBZ4040650.1"/>
    </source>
</evidence>